<reference evidence="1" key="1">
    <citation type="submission" date="2014-09" db="EMBL/GenBank/DDBJ databases">
        <authorList>
            <person name="Magalhaes I.L.F."/>
            <person name="Oliveira U."/>
            <person name="Santos F.R."/>
            <person name="Vidigal T.H.D.A."/>
            <person name="Brescovit A.D."/>
            <person name="Santos A.J."/>
        </authorList>
    </citation>
    <scope>NUCLEOTIDE SEQUENCE</scope>
    <source>
        <tissue evidence="1">Shoot tissue taken approximately 20 cm above the soil surface</tissue>
    </source>
</reference>
<reference evidence="1" key="2">
    <citation type="journal article" date="2015" name="Data Brief">
        <title>Shoot transcriptome of the giant reed, Arundo donax.</title>
        <authorList>
            <person name="Barrero R.A."/>
            <person name="Guerrero F.D."/>
            <person name="Moolhuijzen P."/>
            <person name="Goolsby J.A."/>
            <person name="Tidwell J."/>
            <person name="Bellgard S.E."/>
            <person name="Bellgard M.I."/>
        </authorList>
    </citation>
    <scope>NUCLEOTIDE SEQUENCE</scope>
    <source>
        <tissue evidence="1">Shoot tissue taken approximately 20 cm above the soil surface</tissue>
    </source>
</reference>
<accession>A0A0A9HSK5</accession>
<sequence length="19" mass="2420">MTLEYMRDQKLTEQTAWQF</sequence>
<proteinExistence type="predicted"/>
<dbReference type="AlphaFoldDB" id="A0A0A9HSK5"/>
<organism evidence="1">
    <name type="scientific">Arundo donax</name>
    <name type="common">Giant reed</name>
    <name type="synonym">Donax arundinaceus</name>
    <dbReference type="NCBI Taxonomy" id="35708"/>
    <lineage>
        <taxon>Eukaryota</taxon>
        <taxon>Viridiplantae</taxon>
        <taxon>Streptophyta</taxon>
        <taxon>Embryophyta</taxon>
        <taxon>Tracheophyta</taxon>
        <taxon>Spermatophyta</taxon>
        <taxon>Magnoliopsida</taxon>
        <taxon>Liliopsida</taxon>
        <taxon>Poales</taxon>
        <taxon>Poaceae</taxon>
        <taxon>PACMAD clade</taxon>
        <taxon>Arundinoideae</taxon>
        <taxon>Arundineae</taxon>
        <taxon>Arundo</taxon>
    </lineage>
</organism>
<protein>
    <submittedName>
        <fullName evidence="1">Uncharacterized protein</fullName>
    </submittedName>
</protein>
<name>A0A0A9HSK5_ARUDO</name>
<dbReference type="EMBL" id="GBRH01159077">
    <property type="protein sequence ID" value="JAE38819.1"/>
    <property type="molecule type" value="Transcribed_RNA"/>
</dbReference>
<evidence type="ECO:0000313" key="1">
    <source>
        <dbReference type="EMBL" id="JAE38819.1"/>
    </source>
</evidence>